<keyword evidence="1" id="KW-1133">Transmembrane helix</keyword>
<accession>A0A6G1D712</accession>
<keyword evidence="1" id="KW-0812">Transmembrane</keyword>
<evidence type="ECO:0000313" key="2">
    <source>
        <dbReference type="EMBL" id="KAF0908206.1"/>
    </source>
</evidence>
<evidence type="ECO:0000313" key="3">
    <source>
        <dbReference type="Proteomes" id="UP000479710"/>
    </source>
</evidence>
<evidence type="ECO:0000256" key="1">
    <source>
        <dbReference type="SAM" id="Phobius"/>
    </source>
</evidence>
<feature type="transmembrane region" description="Helical" evidence="1">
    <location>
        <begin position="48"/>
        <end position="71"/>
    </location>
</feature>
<keyword evidence="3" id="KW-1185">Reference proteome</keyword>
<dbReference type="AlphaFoldDB" id="A0A6G1D712"/>
<reference evidence="2 3" key="1">
    <citation type="submission" date="2019-11" db="EMBL/GenBank/DDBJ databases">
        <title>Whole genome sequence of Oryza granulata.</title>
        <authorList>
            <person name="Li W."/>
        </authorList>
    </citation>
    <scope>NUCLEOTIDE SEQUENCE [LARGE SCALE GENOMIC DNA]</scope>
    <source>
        <strain evidence="3">cv. Menghai</strain>
        <tissue evidence="2">Leaf</tissue>
    </source>
</reference>
<feature type="transmembrane region" description="Helical" evidence="1">
    <location>
        <begin position="20"/>
        <end position="41"/>
    </location>
</feature>
<name>A0A6G1D712_9ORYZ</name>
<dbReference type="EMBL" id="SPHZ02000007">
    <property type="protein sequence ID" value="KAF0908206.1"/>
    <property type="molecule type" value="Genomic_DNA"/>
</dbReference>
<comment type="caution">
    <text evidence="2">The sequence shown here is derived from an EMBL/GenBank/DDBJ whole genome shotgun (WGS) entry which is preliminary data.</text>
</comment>
<dbReference type="Proteomes" id="UP000479710">
    <property type="component" value="Unassembled WGS sequence"/>
</dbReference>
<proteinExistence type="predicted"/>
<gene>
    <name evidence="2" type="ORF">E2562_023831</name>
</gene>
<protein>
    <submittedName>
        <fullName evidence="2">Uncharacterized protein</fullName>
    </submittedName>
</protein>
<keyword evidence="1" id="KW-0472">Membrane</keyword>
<sequence>MANPLTLPHPSRPPDKASTVGADGQLLISFLVMTAIAVAVLRHPSAPLDVATVLIFNTTAVNILFVFTSAVESGTTPPLCLR</sequence>
<organism evidence="2 3">
    <name type="scientific">Oryza meyeriana var. granulata</name>
    <dbReference type="NCBI Taxonomy" id="110450"/>
    <lineage>
        <taxon>Eukaryota</taxon>
        <taxon>Viridiplantae</taxon>
        <taxon>Streptophyta</taxon>
        <taxon>Embryophyta</taxon>
        <taxon>Tracheophyta</taxon>
        <taxon>Spermatophyta</taxon>
        <taxon>Magnoliopsida</taxon>
        <taxon>Liliopsida</taxon>
        <taxon>Poales</taxon>
        <taxon>Poaceae</taxon>
        <taxon>BOP clade</taxon>
        <taxon>Oryzoideae</taxon>
        <taxon>Oryzeae</taxon>
        <taxon>Oryzinae</taxon>
        <taxon>Oryza</taxon>
        <taxon>Oryza meyeriana</taxon>
    </lineage>
</organism>